<dbReference type="Proteomes" id="UP001501600">
    <property type="component" value="Unassembled WGS sequence"/>
</dbReference>
<dbReference type="Gene3D" id="1.10.3210.10">
    <property type="entry name" value="Hypothetical protein af1432"/>
    <property type="match status" value="1"/>
</dbReference>
<proteinExistence type="predicted"/>
<organism evidence="2 3">
    <name type="scientific">Ferrimonas gelatinilytica</name>
    <dbReference type="NCBI Taxonomy" id="1255257"/>
    <lineage>
        <taxon>Bacteria</taxon>
        <taxon>Pseudomonadati</taxon>
        <taxon>Pseudomonadota</taxon>
        <taxon>Gammaproteobacteria</taxon>
        <taxon>Alteromonadales</taxon>
        <taxon>Ferrimonadaceae</taxon>
        <taxon>Ferrimonas</taxon>
    </lineage>
</organism>
<dbReference type="EMBL" id="BAABLF010000013">
    <property type="protein sequence ID" value="GAA5192305.1"/>
    <property type="molecule type" value="Genomic_DNA"/>
</dbReference>
<dbReference type="SUPFAM" id="SSF109604">
    <property type="entry name" value="HD-domain/PDEase-like"/>
    <property type="match status" value="1"/>
</dbReference>
<name>A0ABP9SA79_9GAMM</name>
<reference evidence="3" key="1">
    <citation type="journal article" date="2019" name="Int. J. Syst. Evol. Microbiol.">
        <title>The Global Catalogue of Microorganisms (GCM) 10K type strain sequencing project: providing services to taxonomists for standard genome sequencing and annotation.</title>
        <authorList>
            <consortium name="The Broad Institute Genomics Platform"/>
            <consortium name="The Broad Institute Genome Sequencing Center for Infectious Disease"/>
            <person name="Wu L."/>
            <person name="Ma J."/>
        </authorList>
    </citation>
    <scope>NUCLEOTIDE SEQUENCE [LARGE SCALE GENOMIC DNA]</scope>
    <source>
        <strain evidence="3">JCM 18720</strain>
    </source>
</reference>
<accession>A0ABP9SA79</accession>
<evidence type="ECO:0000313" key="3">
    <source>
        <dbReference type="Proteomes" id="UP001501600"/>
    </source>
</evidence>
<comment type="caution">
    <text evidence="2">The sequence shown here is derived from an EMBL/GenBank/DDBJ whole genome shotgun (WGS) entry which is preliminary data.</text>
</comment>
<protein>
    <submittedName>
        <fullName evidence="2">5'-deoxynucleotidase</fullName>
    </submittedName>
</protein>
<evidence type="ECO:0000259" key="1">
    <source>
        <dbReference type="SMART" id="SM00471"/>
    </source>
</evidence>
<dbReference type="RefSeq" id="WP_345317034.1">
    <property type="nucleotide sequence ID" value="NZ_BAABLF010000013.1"/>
</dbReference>
<keyword evidence="3" id="KW-1185">Reference proteome</keyword>
<dbReference type="InterPro" id="IPR003607">
    <property type="entry name" value="HD/PDEase_dom"/>
</dbReference>
<dbReference type="NCBIfam" id="NF003009">
    <property type="entry name" value="PRK03826.1"/>
    <property type="match status" value="1"/>
</dbReference>
<evidence type="ECO:0000313" key="2">
    <source>
        <dbReference type="EMBL" id="GAA5192305.1"/>
    </source>
</evidence>
<dbReference type="CDD" id="cd00077">
    <property type="entry name" value="HDc"/>
    <property type="match status" value="1"/>
</dbReference>
<dbReference type="Pfam" id="PF12917">
    <property type="entry name" value="YfbR-like"/>
    <property type="match status" value="1"/>
</dbReference>
<dbReference type="SMART" id="SM00471">
    <property type="entry name" value="HDc"/>
    <property type="match status" value="1"/>
</dbReference>
<sequence length="210" mass="23302">MQPVFFALLSRMQNVHRWGKSNPTRTENVAEHSFQVALFAHALGVIRNRVFPDQPPLDENQLAVAALFHDAPEVLTEDVNSGVKYAAPRMLALCREMEAIAADLMLGTIPEVLKPSYAPLLGHDEEEELARFVKAADLLSAYTKALSELRAGNTEFEGTERKVLAALQPFIDDLPEVGWFMAHFVPAFHMTIDDLVEAAFEPQGTSGEKE</sequence>
<gene>
    <name evidence="2" type="primary">yfbR_2</name>
    <name evidence="2" type="ORF">GCM10025772_21190</name>
</gene>
<feature type="domain" description="HD/PDEase" evidence="1">
    <location>
        <begin position="25"/>
        <end position="151"/>
    </location>
</feature>